<accession>A0A7M7K477</accession>
<keyword evidence="2" id="KW-1185">Reference proteome</keyword>
<organism evidence="1 2">
    <name type="scientific">Varroa destructor</name>
    <name type="common">Honeybee mite</name>
    <dbReference type="NCBI Taxonomy" id="109461"/>
    <lineage>
        <taxon>Eukaryota</taxon>
        <taxon>Metazoa</taxon>
        <taxon>Ecdysozoa</taxon>
        <taxon>Arthropoda</taxon>
        <taxon>Chelicerata</taxon>
        <taxon>Arachnida</taxon>
        <taxon>Acari</taxon>
        <taxon>Parasitiformes</taxon>
        <taxon>Mesostigmata</taxon>
        <taxon>Gamasina</taxon>
        <taxon>Dermanyssoidea</taxon>
        <taxon>Varroidae</taxon>
        <taxon>Varroa</taxon>
    </lineage>
</organism>
<dbReference type="RefSeq" id="XP_022655378.1">
    <property type="nucleotide sequence ID" value="XM_022799643.1"/>
</dbReference>
<dbReference type="EnsemblMetazoa" id="XM_022799643">
    <property type="protein sequence ID" value="XP_022655378"/>
    <property type="gene ID" value="LOC111247989"/>
</dbReference>
<dbReference type="OrthoDB" id="6510763at2759"/>
<proteinExistence type="predicted"/>
<evidence type="ECO:0000313" key="2">
    <source>
        <dbReference type="Proteomes" id="UP000594260"/>
    </source>
</evidence>
<dbReference type="InParanoid" id="A0A7M7K477"/>
<dbReference type="GeneID" id="111247989"/>
<dbReference type="KEGG" id="vde:111247989"/>
<name>A0A7M7K477_VARDE</name>
<sequence>MNQARFEFLKMADAQLKVSQQEDEFREEVLEHNKVFEQIKGGILDGERERRSLEESLNRLRLSKVIEALRRLNQREDFNGALEHLVQQLTQFSNLLKLVDGTPIRNAQPVDTQEFLEQLDQLTNSWRSFDDACPEIITLNKEIESMRKRLQQCEKMVRQTVVNQMLVDI</sequence>
<dbReference type="AlphaFoldDB" id="A0A7M7K477"/>
<dbReference type="Proteomes" id="UP000594260">
    <property type="component" value="Unplaced"/>
</dbReference>
<evidence type="ECO:0000313" key="1">
    <source>
        <dbReference type="EnsemblMetazoa" id="XP_022655378"/>
    </source>
</evidence>
<dbReference type="RefSeq" id="XP_022655375.1">
    <property type="nucleotide sequence ID" value="XM_022799640.1"/>
</dbReference>
<dbReference type="EnsemblMetazoa" id="XM_022799642">
    <property type="protein sequence ID" value="XP_022655377"/>
    <property type="gene ID" value="LOC111247989"/>
</dbReference>
<protein>
    <submittedName>
        <fullName evidence="1">Uncharacterized protein</fullName>
    </submittedName>
</protein>
<dbReference type="RefSeq" id="XP_022655377.1">
    <property type="nucleotide sequence ID" value="XM_022799642.1"/>
</dbReference>
<dbReference type="EnsemblMetazoa" id="XM_022799640">
    <property type="protein sequence ID" value="XP_022655375"/>
    <property type="gene ID" value="LOC111247989"/>
</dbReference>
<reference evidence="1" key="1">
    <citation type="submission" date="2021-01" db="UniProtKB">
        <authorList>
            <consortium name="EnsemblMetazoa"/>
        </authorList>
    </citation>
    <scope>IDENTIFICATION</scope>
</reference>